<dbReference type="PROSITE" id="PS00216">
    <property type="entry name" value="SUGAR_TRANSPORT_1"/>
    <property type="match status" value="1"/>
</dbReference>
<dbReference type="GO" id="GO:0022857">
    <property type="term" value="F:transmembrane transporter activity"/>
    <property type="evidence" value="ECO:0007669"/>
    <property type="project" value="InterPro"/>
</dbReference>
<dbReference type="GO" id="GO:0005886">
    <property type="term" value="C:plasma membrane"/>
    <property type="evidence" value="ECO:0007669"/>
    <property type="project" value="UniProtKB-SubCell"/>
</dbReference>
<protein>
    <recommendedName>
        <fullName evidence="9">Major facilitator superfamily (MFS) profile domain-containing protein</fullName>
    </recommendedName>
</protein>
<gene>
    <name evidence="10" type="ORF">KR093_003970</name>
</gene>
<dbReference type="InterPro" id="IPR050549">
    <property type="entry name" value="MFS_Trehalose_Transporter"/>
</dbReference>
<dbReference type="Gene3D" id="1.20.1250.20">
    <property type="entry name" value="MFS general substrate transporter like domains"/>
    <property type="match status" value="1"/>
</dbReference>
<feature type="transmembrane region" description="Helical" evidence="8">
    <location>
        <begin position="12"/>
        <end position="36"/>
    </location>
</feature>
<dbReference type="InterPro" id="IPR005829">
    <property type="entry name" value="Sugar_transporter_CS"/>
</dbReference>
<dbReference type="InterPro" id="IPR036259">
    <property type="entry name" value="MFS_trans_sf"/>
</dbReference>
<name>A0AAD4K9N9_9MUSC</name>
<evidence type="ECO:0000256" key="6">
    <source>
        <dbReference type="ARBA" id="ARBA00022989"/>
    </source>
</evidence>
<dbReference type="PANTHER" id="PTHR48021:SF1">
    <property type="entry name" value="GH07001P-RELATED"/>
    <property type="match status" value="1"/>
</dbReference>
<feature type="transmembrane region" description="Helical" evidence="8">
    <location>
        <begin position="352"/>
        <end position="376"/>
    </location>
</feature>
<dbReference type="Proteomes" id="UP001200034">
    <property type="component" value="Unassembled WGS sequence"/>
</dbReference>
<comment type="subcellular location">
    <subcellularLocation>
        <location evidence="1">Cell membrane</location>
        <topology evidence="1">Multi-pass membrane protein</topology>
    </subcellularLocation>
</comment>
<evidence type="ECO:0000259" key="9">
    <source>
        <dbReference type="PROSITE" id="PS50850"/>
    </source>
</evidence>
<evidence type="ECO:0000256" key="2">
    <source>
        <dbReference type="ARBA" id="ARBA00022448"/>
    </source>
</evidence>
<feature type="transmembrane region" description="Helical" evidence="8">
    <location>
        <begin position="319"/>
        <end position="340"/>
    </location>
</feature>
<dbReference type="PROSITE" id="PS00217">
    <property type="entry name" value="SUGAR_TRANSPORT_2"/>
    <property type="match status" value="1"/>
</dbReference>
<accession>A0AAD4K9N9</accession>
<evidence type="ECO:0000256" key="3">
    <source>
        <dbReference type="ARBA" id="ARBA00022475"/>
    </source>
</evidence>
<feature type="transmembrane region" description="Helical" evidence="8">
    <location>
        <begin position="56"/>
        <end position="77"/>
    </location>
</feature>
<evidence type="ECO:0000256" key="7">
    <source>
        <dbReference type="ARBA" id="ARBA00023136"/>
    </source>
</evidence>
<dbReference type="Pfam" id="PF00083">
    <property type="entry name" value="Sugar_tr"/>
    <property type="match status" value="1"/>
</dbReference>
<feature type="transmembrane region" description="Helical" evidence="8">
    <location>
        <begin position="115"/>
        <end position="132"/>
    </location>
</feature>
<evidence type="ECO:0000256" key="4">
    <source>
        <dbReference type="ARBA" id="ARBA00022597"/>
    </source>
</evidence>
<keyword evidence="6 8" id="KW-1133">Transmembrane helix</keyword>
<evidence type="ECO:0000313" key="10">
    <source>
        <dbReference type="EMBL" id="KAH8384645.1"/>
    </source>
</evidence>
<keyword evidence="11" id="KW-1185">Reference proteome</keyword>
<evidence type="ECO:0000256" key="8">
    <source>
        <dbReference type="SAM" id="Phobius"/>
    </source>
</evidence>
<dbReference type="EMBL" id="JAJJHW010000681">
    <property type="protein sequence ID" value="KAH8384645.1"/>
    <property type="molecule type" value="Genomic_DNA"/>
</dbReference>
<evidence type="ECO:0000256" key="1">
    <source>
        <dbReference type="ARBA" id="ARBA00004651"/>
    </source>
</evidence>
<dbReference type="SUPFAM" id="SSF103473">
    <property type="entry name" value="MFS general substrate transporter"/>
    <property type="match status" value="1"/>
</dbReference>
<dbReference type="PROSITE" id="PS50850">
    <property type="entry name" value="MFS"/>
    <property type="match status" value="1"/>
</dbReference>
<dbReference type="AlphaFoldDB" id="A0AAD4K9N9"/>
<dbReference type="InterPro" id="IPR005828">
    <property type="entry name" value="MFS_sugar_transport-like"/>
</dbReference>
<evidence type="ECO:0000256" key="5">
    <source>
        <dbReference type="ARBA" id="ARBA00022692"/>
    </source>
</evidence>
<proteinExistence type="predicted"/>
<dbReference type="InterPro" id="IPR020846">
    <property type="entry name" value="MFS_dom"/>
</dbReference>
<sequence>MSTVFDQPGGQNQYVAGILASLGALSLGSAIGWSSPAQYYIMEKDASGFPVTLDEFGWICAALWLGFGVVIIPSGILSEYWGRKTVMLLAVPLFMISWALIIFPFHSYILMLGRLVQGIAGGCYILTVPLYCTEIAQIDQKETLGAFFTIFLGLGIFYSYAAGAFKSYRYLNYGCALLPLLFLVTFAWMPESPVYYLLRGKQKQAEKSMKWLRNQNSPLELIELQKQITKVREQEPQPWKTMCQKSNRRALFLCIGLMFCKNFCGGTAIITYCTAIHEEAGTSYGFESDMCTVIGGAVLVLFTIVSVQSLKCAGRRTMLMFTTCLVALCNCLMAIYLYLATAKVHYINTLNWLSFFGMTALICCYALGLGTLPYVIILDVFTVQFRTIGTGIVWTFFALFAFVNVKGLLTIADMWSLQTAFWVTTIFTIFTWIFIYFMLPETRDLTPEQIQEKLLAKKCCTGIA</sequence>
<feature type="transmembrane region" description="Helical" evidence="8">
    <location>
        <begin position="421"/>
        <end position="439"/>
    </location>
</feature>
<feature type="transmembrane region" description="Helical" evidence="8">
    <location>
        <begin position="388"/>
        <end position="409"/>
    </location>
</feature>
<organism evidence="10 11">
    <name type="scientific">Drosophila rubida</name>
    <dbReference type="NCBI Taxonomy" id="30044"/>
    <lineage>
        <taxon>Eukaryota</taxon>
        <taxon>Metazoa</taxon>
        <taxon>Ecdysozoa</taxon>
        <taxon>Arthropoda</taxon>
        <taxon>Hexapoda</taxon>
        <taxon>Insecta</taxon>
        <taxon>Pterygota</taxon>
        <taxon>Neoptera</taxon>
        <taxon>Endopterygota</taxon>
        <taxon>Diptera</taxon>
        <taxon>Brachycera</taxon>
        <taxon>Muscomorpha</taxon>
        <taxon>Ephydroidea</taxon>
        <taxon>Drosophilidae</taxon>
        <taxon>Drosophila</taxon>
    </lineage>
</organism>
<feature type="domain" description="Major facilitator superfamily (MFS) profile" evidence="9">
    <location>
        <begin position="16"/>
        <end position="443"/>
    </location>
</feature>
<keyword evidence="4" id="KW-0762">Sugar transport</keyword>
<reference evidence="10" key="1">
    <citation type="journal article" date="2021" name="Mol. Ecol. Resour.">
        <title>Phylogenomic analyses of the genus Drosophila reveals genomic signals of climate adaptation.</title>
        <authorList>
            <person name="Li F."/>
            <person name="Rane R.V."/>
            <person name="Luria V."/>
            <person name="Xiong Z."/>
            <person name="Chen J."/>
            <person name="Li Z."/>
            <person name="Catullo R.A."/>
            <person name="Griffin P.C."/>
            <person name="Schiffer M."/>
            <person name="Pearce S."/>
            <person name="Lee S.F."/>
            <person name="McElroy K."/>
            <person name="Stocker A."/>
            <person name="Shirriffs J."/>
            <person name="Cockerell F."/>
            <person name="Coppin C."/>
            <person name="Sgro C.M."/>
            <person name="Karger A."/>
            <person name="Cain J.W."/>
            <person name="Weber J.A."/>
            <person name="Santpere G."/>
            <person name="Kirschner M.W."/>
            <person name="Hoffmann A.A."/>
            <person name="Oakeshott J.G."/>
            <person name="Zhang G."/>
        </authorList>
    </citation>
    <scope>NUCLEOTIDE SEQUENCE</scope>
    <source>
        <strain evidence="10">BGI-SZ-2011g</strain>
    </source>
</reference>
<comment type="caution">
    <text evidence="10">The sequence shown here is derived from an EMBL/GenBank/DDBJ whole genome shotgun (WGS) entry which is preliminary data.</text>
</comment>
<keyword evidence="3" id="KW-1003">Cell membrane</keyword>
<evidence type="ECO:0000313" key="11">
    <source>
        <dbReference type="Proteomes" id="UP001200034"/>
    </source>
</evidence>
<dbReference type="PANTHER" id="PTHR48021">
    <property type="match status" value="1"/>
</dbReference>
<feature type="transmembrane region" description="Helical" evidence="8">
    <location>
        <begin position="250"/>
        <end position="272"/>
    </location>
</feature>
<keyword evidence="5 8" id="KW-0812">Transmembrane</keyword>
<dbReference type="FunFam" id="1.20.1250.20:FF:000218">
    <property type="entry name" value="facilitated trehalose transporter Tret1"/>
    <property type="match status" value="1"/>
</dbReference>
<feature type="transmembrane region" description="Helical" evidence="8">
    <location>
        <begin position="170"/>
        <end position="189"/>
    </location>
</feature>
<keyword evidence="7 8" id="KW-0472">Membrane</keyword>
<feature type="transmembrane region" description="Helical" evidence="8">
    <location>
        <begin position="144"/>
        <end position="164"/>
    </location>
</feature>
<feature type="transmembrane region" description="Helical" evidence="8">
    <location>
        <begin position="284"/>
        <end position="307"/>
    </location>
</feature>
<feature type="transmembrane region" description="Helical" evidence="8">
    <location>
        <begin position="89"/>
        <end position="109"/>
    </location>
</feature>
<keyword evidence="2" id="KW-0813">Transport</keyword>